<feature type="region of interest" description="Disordered" evidence="2">
    <location>
        <begin position="1"/>
        <end position="59"/>
    </location>
</feature>
<comment type="caution">
    <text evidence="4">The sequence shown here is derived from an EMBL/GenBank/DDBJ whole genome shotgun (WGS) entry which is preliminary data.</text>
</comment>
<dbReference type="InterPro" id="IPR011990">
    <property type="entry name" value="TPR-like_helical_dom_sf"/>
</dbReference>
<dbReference type="Proteomes" id="UP001054889">
    <property type="component" value="Unassembled WGS sequence"/>
</dbReference>
<dbReference type="PANTHER" id="PTHR45181:SF14">
    <property type="entry name" value="TETRATRICOPEPTIDE REPEAT (TPR)-LIKE SUPERFAMILY PROTEIN"/>
    <property type="match status" value="1"/>
</dbReference>
<feature type="coiled-coil region" evidence="1">
    <location>
        <begin position="676"/>
        <end position="728"/>
    </location>
</feature>
<dbReference type="PROSITE" id="PS50076">
    <property type="entry name" value="DNAJ_2"/>
    <property type="match status" value="1"/>
</dbReference>
<keyword evidence="1" id="KW-0175">Coiled coil</keyword>
<evidence type="ECO:0000256" key="2">
    <source>
        <dbReference type="SAM" id="MobiDB-lite"/>
    </source>
</evidence>
<accession>A0AAV5FSG0</accession>
<dbReference type="SMART" id="SM00271">
    <property type="entry name" value="DnaJ"/>
    <property type="match status" value="1"/>
</dbReference>
<evidence type="ECO:0000256" key="1">
    <source>
        <dbReference type="SAM" id="Coils"/>
    </source>
</evidence>
<reference evidence="4" key="1">
    <citation type="journal article" date="2018" name="DNA Res.">
        <title>Multiple hybrid de novo genome assembly of finger millet, an orphan allotetraploid crop.</title>
        <authorList>
            <person name="Hatakeyama M."/>
            <person name="Aluri S."/>
            <person name="Balachadran M.T."/>
            <person name="Sivarajan S.R."/>
            <person name="Patrignani A."/>
            <person name="Gruter S."/>
            <person name="Poveda L."/>
            <person name="Shimizu-Inatsugi R."/>
            <person name="Baeten J."/>
            <person name="Francoijs K.J."/>
            <person name="Nataraja K.N."/>
            <person name="Reddy Y.A.N."/>
            <person name="Phadnis S."/>
            <person name="Ravikumar R.L."/>
            <person name="Schlapbach R."/>
            <person name="Sreeman S.M."/>
            <person name="Shimizu K.K."/>
        </authorList>
    </citation>
    <scope>NUCLEOTIDE SEQUENCE</scope>
</reference>
<proteinExistence type="predicted"/>
<dbReference type="SUPFAM" id="SSF46565">
    <property type="entry name" value="Chaperone J-domain"/>
    <property type="match status" value="1"/>
</dbReference>
<sequence length="818" mass="89133">MDSATDPLAAVSASAPFPTIPAAVSPRPRAGRPRRHAAPFRSDHPASAATSTSRRYESDVSRRSAASSFALQEGSPSVGSWGTSGDANFVFGSGVTGASETTKSLSSGSGEGSLSNLSSVVDKLALDGFCRQSDTDASVPVLVVNVDDRLCTSGSNSSYSLDDHAEQVDEGSGVLSPTITIRCQSVETRSLASQAVDASPPCTDGNISTKFGKDDNSLPVQNSVDEGNFAKDGSKISAHGGAHQNFFVFGEHAGYQQFTANADQPDVNEVDAADKNGVTYRSEQLNDSAAKDSTCTKFILQDAEHASGLGDKDSSHTELQEISAALEASDAVPSNLGYEDARANVSFNNSTLKTVESSPDGTEFMPSAKMEQPDQSGFTFSASTFDQIFHILDCSMCARGNQAFAEGQLTKAEECYTHGIDSFSSTEASRKALMLCYSNRAAARMSLGKMREALSDCREAIDIDSCFLKAQVRAAKSEDCQQITGKITVCQSSIGWNNDHCGMISNAIDTKLSGFILQSKEYLVTKAFDKIPSALQMISDALSISNYSDNLMAMKAEALLLLRQYEEVIRFCQETVYLAERNSICFGPEEHLESKNLDTNCCSGKLWRYHLIAKSYFFLGKLEEAQQFIKKYEQTKVTECRCQKQSQQSISSFSTAISELQQLKALSRRSGLYELLRDYDQAANDLHRLISLLEKQLQENMSMPSEQIESIHSNLNRANLRLASLERDARKGATLNMYLILGIEPSCSAVDIKKAYRKAALRHHPDKTGKSLVRSENINDALWREITNDIRRDADYLFKLIGKAYAMLSDPTMSYCAL</sequence>
<dbReference type="Gene3D" id="1.10.287.110">
    <property type="entry name" value="DnaJ domain"/>
    <property type="match status" value="1"/>
</dbReference>
<dbReference type="CDD" id="cd06257">
    <property type="entry name" value="DnaJ"/>
    <property type="match status" value="1"/>
</dbReference>
<feature type="compositionally biased region" description="Basic residues" evidence="2">
    <location>
        <begin position="29"/>
        <end position="38"/>
    </location>
</feature>
<feature type="domain" description="J" evidence="3">
    <location>
        <begin position="736"/>
        <end position="813"/>
    </location>
</feature>
<name>A0AAV5FSG0_ELECO</name>
<dbReference type="AlphaFoldDB" id="A0AAV5FSG0"/>
<dbReference type="Gene3D" id="1.25.40.10">
    <property type="entry name" value="Tetratricopeptide repeat domain"/>
    <property type="match status" value="2"/>
</dbReference>
<evidence type="ECO:0000259" key="3">
    <source>
        <dbReference type="PROSITE" id="PS50076"/>
    </source>
</evidence>
<dbReference type="GO" id="GO:0005783">
    <property type="term" value="C:endoplasmic reticulum"/>
    <property type="evidence" value="ECO:0007669"/>
    <property type="project" value="UniProtKB-ARBA"/>
</dbReference>
<evidence type="ECO:0000313" key="5">
    <source>
        <dbReference type="Proteomes" id="UP001054889"/>
    </source>
</evidence>
<dbReference type="EMBL" id="BQKI01000095">
    <property type="protein sequence ID" value="GJN37937.1"/>
    <property type="molecule type" value="Genomic_DNA"/>
</dbReference>
<organism evidence="4 5">
    <name type="scientific">Eleusine coracana subsp. coracana</name>
    <dbReference type="NCBI Taxonomy" id="191504"/>
    <lineage>
        <taxon>Eukaryota</taxon>
        <taxon>Viridiplantae</taxon>
        <taxon>Streptophyta</taxon>
        <taxon>Embryophyta</taxon>
        <taxon>Tracheophyta</taxon>
        <taxon>Spermatophyta</taxon>
        <taxon>Magnoliopsida</taxon>
        <taxon>Liliopsida</taxon>
        <taxon>Poales</taxon>
        <taxon>Poaceae</taxon>
        <taxon>PACMAD clade</taxon>
        <taxon>Chloridoideae</taxon>
        <taxon>Cynodonteae</taxon>
        <taxon>Eleusininae</taxon>
        <taxon>Eleusine</taxon>
    </lineage>
</organism>
<dbReference type="SUPFAM" id="SSF48452">
    <property type="entry name" value="TPR-like"/>
    <property type="match status" value="1"/>
</dbReference>
<dbReference type="SMART" id="SM00028">
    <property type="entry name" value="TPR"/>
    <property type="match status" value="4"/>
</dbReference>
<gene>
    <name evidence="4" type="primary">gb26938</name>
    <name evidence="4" type="ORF">PR202_gb26938</name>
</gene>
<reference evidence="4" key="2">
    <citation type="submission" date="2021-12" db="EMBL/GenBank/DDBJ databases">
        <title>Resequencing data analysis of finger millet.</title>
        <authorList>
            <person name="Hatakeyama M."/>
            <person name="Aluri S."/>
            <person name="Balachadran M.T."/>
            <person name="Sivarajan S.R."/>
            <person name="Poveda L."/>
            <person name="Shimizu-Inatsugi R."/>
            <person name="Schlapbach R."/>
            <person name="Sreeman S.M."/>
            <person name="Shimizu K.K."/>
        </authorList>
    </citation>
    <scope>NUCLEOTIDE SEQUENCE</scope>
</reference>
<dbReference type="PANTHER" id="PTHR45181">
    <property type="entry name" value="HEAT SHOCK PROTEIN DNAJ WITH TETRATRICOPEPTIDE REPEAT-CONTAINING PROTEIN"/>
    <property type="match status" value="1"/>
</dbReference>
<dbReference type="InterPro" id="IPR036869">
    <property type="entry name" value="J_dom_sf"/>
</dbReference>
<keyword evidence="5" id="KW-1185">Reference proteome</keyword>
<dbReference type="InterPro" id="IPR019734">
    <property type="entry name" value="TPR_rpt"/>
</dbReference>
<protein>
    <recommendedName>
        <fullName evidence="3">J domain-containing protein</fullName>
    </recommendedName>
</protein>
<dbReference type="InterPro" id="IPR001623">
    <property type="entry name" value="DnaJ_domain"/>
</dbReference>
<dbReference type="PRINTS" id="PR00625">
    <property type="entry name" value="JDOMAIN"/>
</dbReference>
<dbReference type="Pfam" id="PF00226">
    <property type="entry name" value="DnaJ"/>
    <property type="match status" value="1"/>
</dbReference>
<evidence type="ECO:0000313" key="4">
    <source>
        <dbReference type="EMBL" id="GJN37937.1"/>
    </source>
</evidence>